<organism evidence="2 3">
    <name type="scientific">Brevibacterium samyangense</name>
    <dbReference type="NCBI Taxonomy" id="366888"/>
    <lineage>
        <taxon>Bacteria</taxon>
        <taxon>Bacillati</taxon>
        <taxon>Actinomycetota</taxon>
        <taxon>Actinomycetes</taxon>
        <taxon>Micrococcales</taxon>
        <taxon>Brevibacteriaceae</taxon>
        <taxon>Brevibacterium</taxon>
    </lineage>
</organism>
<reference evidence="2 3" key="1">
    <citation type="journal article" date="2019" name="Int. J. Syst. Evol. Microbiol.">
        <title>The Global Catalogue of Microorganisms (GCM) 10K type strain sequencing project: providing services to taxonomists for standard genome sequencing and annotation.</title>
        <authorList>
            <consortium name="The Broad Institute Genomics Platform"/>
            <consortium name="The Broad Institute Genome Sequencing Center for Infectious Disease"/>
            <person name="Wu L."/>
            <person name="Ma J."/>
        </authorList>
    </citation>
    <scope>NUCLEOTIDE SEQUENCE [LARGE SCALE GENOMIC DNA]</scope>
    <source>
        <strain evidence="2 3">JCM 14546</strain>
    </source>
</reference>
<comment type="caution">
    <text evidence="2">The sequence shown here is derived from an EMBL/GenBank/DDBJ whole genome shotgun (WGS) entry which is preliminary data.</text>
</comment>
<name>A0ABN2THC7_9MICO</name>
<dbReference type="EMBL" id="BAAANO010000018">
    <property type="protein sequence ID" value="GAA2009552.1"/>
    <property type="molecule type" value="Genomic_DNA"/>
</dbReference>
<dbReference type="InterPro" id="IPR035919">
    <property type="entry name" value="EAL_sf"/>
</dbReference>
<evidence type="ECO:0000313" key="3">
    <source>
        <dbReference type="Proteomes" id="UP001500755"/>
    </source>
</evidence>
<sequence>MTTDTDPTAGVDLERLVRNGLVETYFAPVVDLATGGPAGFRVEHANREEHFPGPDSVARLRHVLRESPTSGDLDASLRALGLRAAEALGIEGRTRLFLTAEPESLVTLEDRTDDPERSIILQLDPSTIRESPATVLRSVRQARALGWGIGIKSVGPDLATAAFLPLINPSVVALDKAVLDIKDPALLAELIRILHAHTERTGAVILAEGVRDDDDLVTVRALGARLVTGPMFGEATPHPEPSDPPREDALADHFTRNLPVQGTPFSNSQGLKRDPLVMDEEMLRAQLASLGDRALDAGRSAIAIGVFACLEQLSESTYDRFVRLRDSAGFTALFSGEWQSSPIDGVRSGPLDASDPLRDEYAMIVVGPDWSAMVAADRRVDLGPDGRTEFDVYVTTERYTVVDAARSVLTRISD</sequence>
<accession>A0ABN2THC7</accession>
<dbReference type="SUPFAM" id="SSF141868">
    <property type="entry name" value="EAL domain-like"/>
    <property type="match status" value="1"/>
</dbReference>
<evidence type="ECO:0000313" key="2">
    <source>
        <dbReference type="EMBL" id="GAA2009552.1"/>
    </source>
</evidence>
<dbReference type="PROSITE" id="PS50883">
    <property type="entry name" value="EAL"/>
    <property type="match status" value="1"/>
</dbReference>
<feature type="domain" description="EAL" evidence="1">
    <location>
        <begin position="6"/>
        <end position="249"/>
    </location>
</feature>
<proteinExistence type="predicted"/>
<protein>
    <recommendedName>
        <fullName evidence="1">EAL domain-containing protein</fullName>
    </recommendedName>
</protein>
<evidence type="ECO:0000259" key="1">
    <source>
        <dbReference type="PROSITE" id="PS50883"/>
    </source>
</evidence>
<gene>
    <name evidence="2" type="ORF">GCM10009755_20460</name>
</gene>
<dbReference type="InterPro" id="IPR001633">
    <property type="entry name" value="EAL_dom"/>
</dbReference>
<dbReference type="Pfam" id="PF00563">
    <property type="entry name" value="EAL"/>
    <property type="match status" value="1"/>
</dbReference>
<dbReference type="RefSeq" id="WP_344309368.1">
    <property type="nucleotide sequence ID" value="NZ_BAAANO010000018.1"/>
</dbReference>
<dbReference type="Gene3D" id="3.20.20.450">
    <property type="entry name" value="EAL domain"/>
    <property type="match status" value="1"/>
</dbReference>
<dbReference type="Proteomes" id="UP001500755">
    <property type="component" value="Unassembled WGS sequence"/>
</dbReference>
<keyword evidence="3" id="KW-1185">Reference proteome</keyword>